<name>A0A061RHV9_9CHLO</name>
<protein>
    <recommendedName>
        <fullName evidence="4">Centrosomal protein of 44 kDa</fullName>
    </recommendedName>
</protein>
<feature type="compositionally biased region" description="Basic residues" evidence="9">
    <location>
        <begin position="130"/>
        <end position="140"/>
    </location>
</feature>
<feature type="compositionally biased region" description="Basic and acidic residues" evidence="9">
    <location>
        <begin position="312"/>
        <end position="321"/>
    </location>
</feature>
<dbReference type="InterPro" id="IPR033603">
    <property type="entry name" value="CEP44"/>
</dbReference>
<evidence type="ECO:0000256" key="8">
    <source>
        <dbReference type="ARBA" id="ARBA00046235"/>
    </source>
</evidence>
<dbReference type="GO" id="GO:0030496">
    <property type="term" value="C:midbody"/>
    <property type="evidence" value="ECO:0007669"/>
    <property type="project" value="UniProtKB-SubCell"/>
</dbReference>
<evidence type="ECO:0000256" key="3">
    <source>
        <dbReference type="ARBA" id="ARBA00004647"/>
    </source>
</evidence>
<feature type="region of interest" description="Disordered" evidence="9">
    <location>
        <begin position="130"/>
        <end position="385"/>
    </location>
</feature>
<evidence type="ECO:0000256" key="1">
    <source>
        <dbReference type="ARBA" id="ARBA00004114"/>
    </source>
</evidence>
<dbReference type="PANTHER" id="PTHR31477">
    <property type="entry name" value="CENTROSOMAL PROTEIN OF 44 KDA"/>
    <property type="match status" value="1"/>
</dbReference>
<feature type="region of interest" description="Disordered" evidence="9">
    <location>
        <begin position="519"/>
        <end position="557"/>
    </location>
</feature>
<evidence type="ECO:0000256" key="2">
    <source>
        <dbReference type="ARBA" id="ARBA00004214"/>
    </source>
</evidence>
<evidence type="ECO:0000313" key="11">
    <source>
        <dbReference type="EMBL" id="JAC72532.1"/>
    </source>
</evidence>
<gene>
    <name evidence="11" type="primary">CEP44</name>
    <name evidence="11" type="ORF">TSPGSL018_31102</name>
</gene>
<keyword evidence="6" id="KW-0175">Coiled coil</keyword>
<dbReference type="EMBL" id="GBEZ01013454">
    <property type="protein sequence ID" value="JAC72532.1"/>
    <property type="molecule type" value="Transcribed_RNA"/>
</dbReference>
<evidence type="ECO:0000259" key="10">
    <source>
        <dbReference type="Pfam" id="PF15007"/>
    </source>
</evidence>
<comment type="subcellular location">
    <subcellularLocation>
        <location evidence="1">Cytoplasm</location>
        <location evidence="1">Cytoskeleton</location>
        <location evidence="1">Microtubule organizing center</location>
        <location evidence="1">Centrosome</location>
        <location evidence="1">Centriole</location>
    </subcellularLocation>
    <subcellularLocation>
        <location evidence="3">Cytoplasm</location>
        <location evidence="3">Cytoskeleton</location>
        <location evidence="3">Spindle pole</location>
    </subcellularLocation>
    <subcellularLocation>
        <location evidence="2">Midbody</location>
    </subcellularLocation>
</comment>
<dbReference type="GO" id="GO:0000922">
    <property type="term" value="C:spindle pole"/>
    <property type="evidence" value="ECO:0007669"/>
    <property type="project" value="UniProtKB-SubCell"/>
</dbReference>
<feature type="compositionally biased region" description="Basic and acidic residues" evidence="9">
    <location>
        <begin position="202"/>
        <end position="218"/>
    </location>
</feature>
<accession>A0A061RHV9</accession>
<reference evidence="11" key="1">
    <citation type="submission" date="2014-05" db="EMBL/GenBank/DDBJ databases">
        <title>The transcriptome of the halophilic microalga Tetraselmis sp. GSL018 isolated from the Great Salt Lake, Utah.</title>
        <authorList>
            <person name="Jinkerson R.E."/>
            <person name="D'Adamo S."/>
            <person name="Posewitz M.C."/>
        </authorList>
    </citation>
    <scope>NUCLEOTIDE SEQUENCE</scope>
    <source>
        <strain evidence="11">GSL018</strain>
    </source>
</reference>
<dbReference type="AlphaFoldDB" id="A0A061RHV9"/>
<keyword evidence="7" id="KW-0206">Cytoskeleton</keyword>
<comment type="function">
    <text evidence="8">Centriole-enriched microtubule-binding protein involved in centriole biogenesis. In collaboration with CEP295 and POC1B, is required for the centriole-to-centrosome conversion by ensuring the formation of bona fide centriole wall. Functions as a linker component that maintains centrosome cohesion. Associates with CROCC and regulates its stability and localization to the centrosome.</text>
</comment>
<evidence type="ECO:0000256" key="4">
    <source>
        <dbReference type="ARBA" id="ARBA00014053"/>
    </source>
</evidence>
<proteinExistence type="predicted"/>
<feature type="compositionally biased region" description="Basic and acidic residues" evidence="9">
    <location>
        <begin position="438"/>
        <end position="455"/>
    </location>
</feature>
<feature type="region of interest" description="Disordered" evidence="9">
    <location>
        <begin position="438"/>
        <end position="481"/>
    </location>
</feature>
<evidence type="ECO:0000256" key="9">
    <source>
        <dbReference type="SAM" id="MobiDB-lite"/>
    </source>
</evidence>
<dbReference type="Pfam" id="PF15007">
    <property type="entry name" value="CEP44"/>
    <property type="match status" value="1"/>
</dbReference>
<sequence>MVTPTGDLHGNLEKLKSELHKIKMPISKFEEQKVRQGDPAAFLPILHYSLISFSKPLAREIVENNYELNGKTDLRFLESVWKLLRELVNYKPALSVNQFLSQGFAERKILTVCDIVALCRQRHSELLRQAGKHAGKRRPIGHSAGIPSAHIWGSPVKKEIDGIAEHSPPRPRSAPRQAKRKGPKGSRAPKGQVDMLAGSEVPRFEVVREHSAREKQRPDGNAAPAEPPAGGLPPGAVSGHPFFLAEDEDVEEAPRPARPVPESQDAAARGGTGPVQAERHRRDEGQPRGWEGPTPARSSRPRRRASPAWGVKEGDAPDASRRQGCAAEPAKDPGGARSDQEASLTVNCPKVAPGAELEETTEAALVPCQDPNAGAGLGHGGDRPMELQPLLEVLSGLQARLSATEAQLSEAKEATKSVEQTLQARVTLLEGRVRFLESELEESRQQARPPLDRAGTEGAANHSAGGGQPRQEDRGGLLDDGSNSCELCSPLDASSSSFERGDVQSFVKIPTDWHAGAQHISWKPPSADPGNSNGTASVSQLQRTKNSKSGGTSDFVSSIAGRFEAARALLESM</sequence>
<feature type="compositionally biased region" description="Polar residues" evidence="9">
    <location>
        <begin position="529"/>
        <end position="556"/>
    </location>
</feature>
<organism evidence="11">
    <name type="scientific">Tetraselmis sp. GSL018</name>
    <dbReference type="NCBI Taxonomy" id="582737"/>
    <lineage>
        <taxon>Eukaryota</taxon>
        <taxon>Viridiplantae</taxon>
        <taxon>Chlorophyta</taxon>
        <taxon>core chlorophytes</taxon>
        <taxon>Chlorodendrophyceae</taxon>
        <taxon>Chlorodendrales</taxon>
        <taxon>Chlorodendraceae</taxon>
        <taxon>Tetraselmis</taxon>
    </lineage>
</organism>
<feature type="domain" description="Centrosomal CEP44" evidence="10">
    <location>
        <begin position="7"/>
        <end position="130"/>
    </location>
</feature>
<dbReference type="GO" id="GO:0005814">
    <property type="term" value="C:centriole"/>
    <property type="evidence" value="ECO:0007669"/>
    <property type="project" value="UniProtKB-SubCell"/>
</dbReference>
<keyword evidence="5" id="KW-0963">Cytoplasm</keyword>
<dbReference type="InterPro" id="IPR029157">
    <property type="entry name" value="CEP44_CC"/>
</dbReference>
<dbReference type="PANTHER" id="PTHR31477:SF1">
    <property type="entry name" value="CENTROSOMAL PROTEIN OF 44 KDA"/>
    <property type="match status" value="1"/>
</dbReference>
<feature type="compositionally biased region" description="Basic and acidic residues" evidence="9">
    <location>
        <begin position="277"/>
        <end position="286"/>
    </location>
</feature>
<evidence type="ECO:0000256" key="5">
    <source>
        <dbReference type="ARBA" id="ARBA00022490"/>
    </source>
</evidence>
<feature type="compositionally biased region" description="Basic and acidic residues" evidence="9">
    <location>
        <begin position="156"/>
        <end position="168"/>
    </location>
</feature>
<evidence type="ECO:0000256" key="6">
    <source>
        <dbReference type="ARBA" id="ARBA00023054"/>
    </source>
</evidence>
<evidence type="ECO:0000256" key="7">
    <source>
        <dbReference type="ARBA" id="ARBA00023212"/>
    </source>
</evidence>